<dbReference type="InterPro" id="IPR000192">
    <property type="entry name" value="Aminotrans_V_dom"/>
</dbReference>
<dbReference type="PANTHER" id="PTHR43586">
    <property type="entry name" value="CYSTEINE DESULFURASE"/>
    <property type="match status" value="1"/>
</dbReference>
<accession>A0A645JFM1</accession>
<reference evidence="2" key="1">
    <citation type="submission" date="2019-08" db="EMBL/GenBank/DDBJ databases">
        <authorList>
            <person name="Kucharzyk K."/>
            <person name="Murdoch R.W."/>
            <person name="Higgins S."/>
            <person name="Loffler F."/>
        </authorList>
    </citation>
    <scope>NUCLEOTIDE SEQUENCE</scope>
</reference>
<dbReference type="PANTHER" id="PTHR43586:SF4">
    <property type="entry name" value="ISOPENICILLIN N EPIMERASE"/>
    <property type="match status" value="1"/>
</dbReference>
<dbReference type="Pfam" id="PF00266">
    <property type="entry name" value="Aminotran_5"/>
    <property type="match status" value="1"/>
</dbReference>
<dbReference type="GO" id="GO:0031071">
    <property type="term" value="F:cysteine desulfurase activity"/>
    <property type="evidence" value="ECO:0007669"/>
    <property type="project" value="UniProtKB-EC"/>
</dbReference>
<dbReference type="InterPro" id="IPR015424">
    <property type="entry name" value="PyrdxlP-dep_Trfase"/>
</dbReference>
<protein>
    <submittedName>
        <fullName evidence="2">Putative cysteine desulfurase</fullName>
        <ecNumber evidence="2">2.8.1.7</ecNumber>
    </submittedName>
</protein>
<dbReference type="InterPro" id="IPR015422">
    <property type="entry name" value="PyrdxlP-dep_Trfase_small"/>
</dbReference>
<dbReference type="EMBL" id="VSSQ01138134">
    <property type="protein sequence ID" value="MPN61469.1"/>
    <property type="molecule type" value="Genomic_DNA"/>
</dbReference>
<dbReference type="SUPFAM" id="SSF53383">
    <property type="entry name" value="PLP-dependent transferases"/>
    <property type="match status" value="1"/>
</dbReference>
<dbReference type="AlphaFoldDB" id="A0A645JFM1"/>
<dbReference type="Gene3D" id="3.90.1150.10">
    <property type="entry name" value="Aspartate Aminotransferase, domain 1"/>
    <property type="match status" value="1"/>
</dbReference>
<name>A0A645JFM1_9ZZZZ</name>
<feature type="domain" description="Aminotransferase class V" evidence="1">
    <location>
        <begin position="19"/>
        <end position="147"/>
    </location>
</feature>
<evidence type="ECO:0000259" key="1">
    <source>
        <dbReference type="Pfam" id="PF00266"/>
    </source>
</evidence>
<comment type="caution">
    <text evidence="2">The sequence shown here is derived from an EMBL/GenBank/DDBJ whole genome shotgun (WGS) entry which is preliminary data.</text>
</comment>
<dbReference type="EC" id="2.8.1.7" evidence="2"/>
<organism evidence="2">
    <name type="scientific">bioreactor metagenome</name>
    <dbReference type="NCBI Taxonomy" id="1076179"/>
    <lineage>
        <taxon>unclassified sequences</taxon>
        <taxon>metagenomes</taxon>
        <taxon>ecological metagenomes</taxon>
    </lineage>
</organism>
<proteinExistence type="predicted"/>
<sequence length="163" mass="16659">MPLPAAKWGGTGTGGKTILPDEPDVFEVGTQNLSGLTGLAAGADFVQQTGLINIASALQKKVAFLHGALGAIAGVRVYGKPSGGAAVSFNIAGLSPADVGYILRHEYDIVVRTGYHCAPLLADAIGAPEGTVRVSLSYYTTDAELTLFLQAVSDLSAGLSRVT</sequence>
<evidence type="ECO:0000313" key="2">
    <source>
        <dbReference type="EMBL" id="MPN61469.1"/>
    </source>
</evidence>
<keyword evidence="2" id="KW-0808">Transferase</keyword>
<gene>
    <name evidence="2" type="primary">csd_27</name>
    <name evidence="2" type="ORF">SDC9_209206</name>
</gene>